<evidence type="ECO:0000259" key="3">
    <source>
        <dbReference type="PROSITE" id="PS50086"/>
    </source>
</evidence>
<feature type="domain" description="Rab-GAP TBC" evidence="3">
    <location>
        <begin position="474"/>
        <end position="661"/>
    </location>
</feature>
<dbReference type="Pfam" id="PF00566">
    <property type="entry name" value="RabGAP-TBC"/>
    <property type="match status" value="1"/>
</dbReference>
<dbReference type="CDD" id="cd13354">
    <property type="entry name" value="PH-GRAM2_TCB1D9_TCB1D9B"/>
    <property type="match status" value="1"/>
</dbReference>
<accession>A0A9P0HGC1</accession>
<organism evidence="4 5">
    <name type="scientific">Nezara viridula</name>
    <name type="common">Southern green stink bug</name>
    <name type="synonym">Cimex viridulus</name>
    <dbReference type="NCBI Taxonomy" id="85310"/>
    <lineage>
        <taxon>Eukaryota</taxon>
        <taxon>Metazoa</taxon>
        <taxon>Ecdysozoa</taxon>
        <taxon>Arthropoda</taxon>
        <taxon>Hexapoda</taxon>
        <taxon>Insecta</taxon>
        <taxon>Pterygota</taxon>
        <taxon>Neoptera</taxon>
        <taxon>Paraneoptera</taxon>
        <taxon>Hemiptera</taxon>
        <taxon>Heteroptera</taxon>
        <taxon>Panheteroptera</taxon>
        <taxon>Pentatomomorpha</taxon>
        <taxon>Pentatomoidea</taxon>
        <taxon>Pentatomidae</taxon>
        <taxon>Pentatominae</taxon>
        <taxon>Nezara</taxon>
    </lineage>
</organism>
<dbReference type="FunFam" id="2.30.29.30:FF:000013">
    <property type="entry name" value="Putative TBC1 domain family member 8B"/>
    <property type="match status" value="1"/>
</dbReference>
<dbReference type="InterPro" id="IPR036014">
    <property type="entry name" value="TCB1D9/TCB1D9B_PH-GRAM1"/>
</dbReference>
<dbReference type="AlphaFoldDB" id="A0A9P0HGC1"/>
<dbReference type="FunFam" id="1.10.472.80:FF:000049">
    <property type="entry name" value="Uncharacterized protein, isoform B"/>
    <property type="match status" value="1"/>
</dbReference>
<dbReference type="PROSITE" id="PS50086">
    <property type="entry name" value="TBC_RABGAP"/>
    <property type="match status" value="1"/>
</dbReference>
<keyword evidence="5" id="KW-1185">Reference proteome</keyword>
<dbReference type="EMBL" id="OV725081">
    <property type="protein sequence ID" value="CAH1401506.1"/>
    <property type="molecule type" value="Genomic_DNA"/>
</dbReference>
<evidence type="ECO:0000313" key="5">
    <source>
        <dbReference type="Proteomes" id="UP001152798"/>
    </source>
</evidence>
<gene>
    <name evidence="4" type="ORF">NEZAVI_LOCUS10515</name>
</gene>
<name>A0A9P0HGC1_NEZVI</name>
<dbReference type="GO" id="GO:0005096">
    <property type="term" value="F:GTPase activator activity"/>
    <property type="evidence" value="ECO:0007669"/>
    <property type="project" value="UniProtKB-KW"/>
</dbReference>
<dbReference type="InterPro" id="IPR004182">
    <property type="entry name" value="GRAM"/>
</dbReference>
<dbReference type="PANTHER" id="PTHR47666">
    <property type="entry name" value="PROTEIN VASCULAR ASSOCIATED DEATH 1, CHLOROPLASTIC"/>
    <property type="match status" value="1"/>
</dbReference>
<dbReference type="GO" id="GO:0003008">
    <property type="term" value="P:system process"/>
    <property type="evidence" value="ECO:0007669"/>
    <property type="project" value="UniProtKB-ARBA"/>
</dbReference>
<evidence type="ECO:0000313" key="4">
    <source>
        <dbReference type="EMBL" id="CAH1401506.1"/>
    </source>
</evidence>
<dbReference type="Gene3D" id="1.10.472.80">
    <property type="entry name" value="Ypt/Rab-GAP domain of gyp1p, domain 3"/>
    <property type="match status" value="1"/>
</dbReference>
<keyword evidence="2" id="KW-0677">Repeat</keyword>
<dbReference type="InterPro" id="IPR036017">
    <property type="entry name" value="TCB1D9/TCB1D9B_PH-GRAM2"/>
</dbReference>
<dbReference type="InterPro" id="IPR011993">
    <property type="entry name" value="PH-like_dom_sf"/>
</dbReference>
<evidence type="ECO:0000256" key="1">
    <source>
        <dbReference type="ARBA" id="ARBA00022468"/>
    </source>
</evidence>
<dbReference type="Gene3D" id="2.30.29.30">
    <property type="entry name" value="Pleckstrin-homology domain (PH domain)/Phosphotyrosine-binding domain (PTB)"/>
    <property type="match status" value="2"/>
</dbReference>
<dbReference type="FunFam" id="1.10.8.270:FF:000002">
    <property type="entry name" value="TBC1 domain family member 9B"/>
    <property type="match status" value="1"/>
</dbReference>
<protein>
    <recommendedName>
        <fullName evidence="3">Rab-GAP TBC domain-containing protein</fullName>
    </recommendedName>
</protein>
<reference evidence="4" key="1">
    <citation type="submission" date="2022-01" db="EMBL/GenBank/DDBJ databases">
        <authorList>
            <person name="King R."/>
        </authorList>
    </citation>
    <scope>NUCLEOTIDE SEQUENCE</scope>
</reference>
<dbReference type="Gene3D" id="1.10.8.270">
    <property type="entry name" value="putative rabgap domain of human tbc1 domain family member 14 like domains"/>
    <property type="match status" value="1"/>
</dbReference>
<dbReference type="SMART" id="SM00568">
    <property type="entry name" value="GRAM"/>
    <property type="match status" value="2"/>
</dbReference>
<proteinExistence type="predicted"/>
<dbReference type="SMART" id="SM00164">
    <property type="entry name" value="TBC"/>
    <property type="match status" value="1"/>
</dbReference>
<dbReference type="PANTHER" id="PTHR47666:SF1">
    <property type="entry name" value="PROTEIN VASCULAR ASSOCIATED DEATH 1, CHLOROPLASTIC"/>
    <property type="match status" value="1"/>
</dbReference>
<dbReference type="CDD" id="cd13351">
    <property type="entry name" value="PH-GRAM1_TCB1D9_TCB1D9B"/>
    <property type="match status" value="1"/>
</dbReference>
<dbReference type="Gene3D" id="1.10.238.10">
    <property type="entry name" value="EF-hand"/>
    <property type="match status" value="1"/>
</dbReference>
<dbReference type="OrthoDB" id="17687at2759"/>
<sequence length="1103" mass="126045">MWIKPKEVLIANAFWVTEQSSIYFLLQRRKGHGKDSNSLSSLFVGTLDSVFDTKPPPYRILHQTPTSEVYYAIACSLTLPEIQKDWEWLQKNLNCLEAFEKEEDVTGFVCGKIESMVASSCHKDLDVDEDSKEYRKQSKKFRRVFNLPADDKLVSYYSCSYWDGKVPFQGWMYLSVQHLCFYAYILGKEVKIIVRWIDVTDLEKSNNYFFPESICVSTREKEYYFSMFLRKSETFDLMSQLINIAMKQLIDEKPGFSEDKDLLNKMSKNVAKKQSFLKRDLDARALSESYRLTFRLPATEKLDGSTDATLWTPYNKRHVWGRIYVSQNYICFDSRVKGLVSVVIPLRDVSNVEKVDNHASNTAVNNSVLLTTRSASRPTFLFSQIHDRDFFIQKTSELLSKIEMPRDTPHDKKGDDEEWSFQPPMRLIFKKDLVKEIAAQEEVRTKQWELHFAEYGRGVSMYRTSEMMKLILDGVPDPMRRELWLSFSGAWNMLVSNPNEYRRLVKLGIGRSCTANDEIERDLHRSLPEHPAFQTDIGISALRRVLTAYAERNPQIGYCQAMNIVSSVLLIYCGEEEAFWLLACLCESLLPDYYNTKVVGARIDQEVLDDLVSEHLPHLHSALQHLGMIKMISLSWFLTIFLSVMPYSSAVYIVDCFFYDGAKVIFQVALTVLKVNQEKLLKCNDDGEAMQVLSGYLSGVYNEQLTKQEIIKDGEPIDRTISIQNLLYDAYSKYGSITTGGIERLRMKHRLRVVQGLEDELGRNIVRSIQSDGCFKPDELTDFVAFVKEELISRRTPAERYDPSRPPYEAYSIDFELFRYLFCGISPWGKGEKADDLAARLFRLMDSNSDGILNVREAVIALGLTSTAEMTQRLKLFYALHLPPVLPSVEVQTPVMPDGAEIASEATEFFEDGSFSIGSSSADSTPVLERVNSQAGGDEGSWDICSISSLRALVTAADQRGSRNSLPRMKQEHFIALWRSLYDMLQDHLDNEDMYHSIASVGTLLLKLGEVGKKFYAARDESLESLVLAAEQWNEKSKIVRDHNGNPGGEAEWSIAVEQFLATALTGQPIVEFFSQRIELLPILSSMRKSRFTSFQNNGIEVS</sequence>
<evidence type="ECO:0000256" key="2">
    <source>
        <dbReference type="ARBA" id="ARBA00022737"/>
    </source>
</evidence>
<dbReference type="SUPFAM" id="SSF47923">
    <property type="entry name" value="Ypt/Rab-GAP domain of gyp1p"/>
    <property type="match status" value="2"/>
</dbReference>
<dbReference type="Proteomes" id="UP001152798">
    <property type="component" value="Chromosome 5"/>
</dbReference>
<dbReference type="Pfam" id="PF02893">
    <property type="entry name" value="GRAM"/>
    <property type="match status" value="2"/>
</dbReference>
<dbReference type="InterPro" id="IPR035969">
    <property type="entry name" value="Rab-GAP_TBC_sf"/>
</dbReference>
<dbReference type="InterPro" id="IPR000195">
    <property type="entry name" value="Rab-GAP-TBC_dom"/>
</dbReference>
<keyword evidence="1" id="KW-0343">GTPase activation</keyword>